<feature type="transmembrane region" description="Helical" evidence="1">
    <location>
        <begin position="9"/>
        <end position="27"/>
    </location>
</feature>
<dbReference type="EMBL" id="JBIGHX010000003">
    <property type="protein sequence ID" value="MFG6462214.1"/>
    <property type="molecule type" value="Genomic_DNA"/>
</dbReference>
<keyword evidence="1" id="KW-0812">Transmembrane</keyword>
<keyword evidence="4" id="KW-1185">Reference proteome</keyword>
<comment type="caution">
    <text evidence="3">The sequence shown here is derived from an EMBL/GenBank/DDBJ whole genome shotgun (WGS) entry which is preliminary data.</text>
</comment>
<gene>
    <name evidence="3" type="ORF">ACG04Q_11600</name>
</gene>
<dbReference type="InterPro" id="IPR054331">
    <property type="entry name" value="LiaF_TM"/>
</dbReference>
<dbReference type="RefSeq" id="WP_394511079.1">
    <property type="nucleotide sequence ID" value="NZ_JBIGHX010000003.1"/>
</dbReference>
<accession>A0ABW7GJS8</accession>
<keyword evidence="1" id="KW-1133">Transmembrane helix</keyword>
<feature type="transmembrane region" description="Helical" evidence="1">
    <location>
        <begin position="33"/>
        <end position="54"/>
    </location>
</feature>
<evidence type="ECO:0000259" key="2">
    <source>
        <dbReference type="Pfam" id="PF22570"/>
    </source>
</evidence>
<evidence type="ECO:0000313" key="3">
    <source>
        <dbReference type="EMBL" id="MFG6462214.1"/>
    </source>
</evidence>
<evidence type="ECO:0000256" key="1">
    <source>
        <dbReference type="SAM" id="Phobius"/>
    </source>
</evidence>
<proteinExistence type="predicted"/>
<dbReference type="Pfam" id="PF22570">
    <property type="entry name" value="LiaF-TM"/>
    <property type="match status" value="1"/>
</dbReference>
<organism evidence="3 4">
    <name type="scientific">Pelomonas lactea</name>
    <dbReference type="NCBI Taxonomy" id="3299030"/>
    <lineage>
        <taxon>Bacteria</taxon>
        <taxon>Pseudomonadati</taxon>
        <taxon>Pseudomonadota</taxon>
        <taxon>Betaproteobacteria</taxon>
        <taxon>Burkholderiales</taxon>
        <taxon>Sphaerotilaceae</taxon>
        <taxon>Roseateles</taxon>
    </lineage>
</organism>
<evidence type="ECO:0000313" key="4">
    <source>
        <dbReference type="Proteomes" id="UP001606302"/>
    </source>
</evidence>
<dbReference type="Proteomes" id="UP001606302">
    <property type="component" value="Unassembled WGS sequence"/>
</dbReference>
<feature type="domain" description="LiaF transmembrane" evidence="2">
    <location>
        <begin position="14"/>
        <end position="108"/>
    </location>
</feature>
<reference evidence="3 4" key="1">
    <citation type="submission" date="2024-08" db="EMBL/GenBank/DDBJ databases">
        <authorList>
            <person name="Lu H."/>
        </authorList>
    </citation>
    <scope>NUCLEOTIDE SEQUENCE [LARGE SCALE GENOMIC DNA]</scope>
    <source>
        <strain evidence="3 4">DXS20W</strain>
    </source>
</reference>
<name>A0ABW7GJS8_9BURK</name>
<feature type="transmembrane region" description="Helical" evidence="1">
    <location>
        <begin position="90"/>
        <end position="107"/>
    </location>
</feature>
<sequence length="118" mass="12299">MHAPTHHPLHHVATGLAAIGIGALALLDRQQLFGLPLLHTFWPLALVLLGLARLGWSRQGGGLGGLALIAVGGLLTTRNLGLTSFSLRDAWPMLVILAGLAVVLRGLRTRPAADAAGR</sequence>
<keyword evidence="1" id="KW-0472">Membrane</keyword>
<protein>
    <submittedName>
        <fullName evidence="3">LiaI-LiaF-like domain-containing protein</fullName>
    </submittedName>
</protein>